<evidence type="ECO:0000313" key="2">
    <source>
        <dbReference type="EMBL" id="EQB31583.1"/>
    </source>
</evidence>
<dbReference type="EMBL" id="AUWY01000096">
    <property type="protein sequence ID" value="EQB31583.1"/>
    <property type="molecule type" value="Genomic_DNA"/>
</dbReference>
<dbReference type="Pfam" id="PF00534">
    <property type="entry name" value="Glycos_transf_1"/>
    <property type="match status" value="1"/>
</dbReference>
<gene>
    <name evidence="2" type="ORF">M529_14015</name>
</gene>
<dbReference type="Proteomes" id="UP000015523">
    <property type="component" value="Unassembled WGS sequence"/>
</dbReference>
<keyword evidence="3" id="KW-1185">Reference proteome</keyword>
<evidence type="ECO:0000259" key="1">
    <source>
        <dbReference type="Pfam" id="PF00534"/>
    </source>
</evidence>
<dbReference type="eggNOG" id="COG0438">
    <property type="taxonomic scope" value="Bacteria"/>
</dbReference>
<organism evidence="2 3">
    <name type="scientific">Sphingobium ummariense RL-3</name>
    <dbReference type="NCBI Taxonomy" id="1346791"/>
    <lineage>
        <taxon>Bacteria</taxon>
        <taxon>Pseudomonadati</taxon>
        <taxon>Pseudomonadota</taxon>
        <taxon>Alphaproteobacteria</taxon>
        <taxon>Sphingomonadales</taxon>
        <taxon>Sphingomonadaceae</taxon>
        <taxon>Sphingobium</taxon>
    </lineage>
</organism>
<dbReference type="GO" id="GO:0016757">
    <property type="term" value="F:glycosyltransferase activity"/>
    <property type="evidence" value="ECO:0007669"/>
    <property type="project" value="InterPro"/>
</dbReference>
<dbReference type="PANTHER" id="PTHR46401:SF9">
    <property type="entry name" value="MANNOSYLTRANSFERASE A"/>
    <property type="match status" value="1"/>
</dbReference>
<feature type="domain" description="Glycosyl transferase family 1" evidence="1">
    <location>
        <begin position="206"/>
        <end position="357"/>
    </location>
</feature>
<dbReference type="AlphaFoldDB" id="T0KDF9"/>
<dbReference type="CDD" id="cd03809">
    <property type="entry name" value="GT4_MtfB-like"/>
    <property type="match status" value="1"/>
</dbReference>
<dbReference type="SUPFAM" id="SSF53756">
    <property type="entry name" value="UDP-Glycosyltransferase/glycogen phosphorylase"/>
    <property type="match status" value="1"/>
</dbReference>
<evidence type="ECO:0000313" key="3">
    <source>
        <dbReference type="Proteomes" id="UP000015523"/>
    </source>
</evidence>
<protein>
    <recommendedName>
        <fullName evidence="1">Glycosyl transferase family 1 domain-containing protein</fullName>
    </recommendedName>
</protein>
<dbReference type="InterPro" id="IPR001296">
    <property type="entry name" value="Glyco_trans_1"/>
</dbReference>
<dbReference type="PATRIC" id="fig|1346791.3.peg.2699"/>
<sequence length="389" mass="42760">MGEGFRRLFVDVSTIAQHDARTGIQRVVRAVLLQLLHNPPDDFAVVPVAAMARRGYCAAPFDPVTGKVSLPPPDSPLLCGVAGDIFLGLDLAAHRLSRHRRQIAGWRRRGVAIHVVVYDLLPLQHPEWFPASTARNFRKWLQVLARLSDGAVCISHAVARDLEHWLAANAVRPVTIAVMPLSGAVEASNPSHGMDEEGRRAIDWMRSAPTVLMVGTIEPRKGHDAVLAAMERLWRERREAAPNLLIIGRLGWHMEGLQRMLNQHPERGSRLRWLGNASDELLLACYAHAALVIVASRGEGFGLPIVEARQRGLKVLARDLPVFHEQADEGVFFFSSDAPERLTDDIMHVLKADGTAARPAGGWIDSIDRLLLALGTPRTRQAGSVNPAS</sequence>
<reference evidence="2 3" key="1">
    <citation type="journal article" date="2013" name="Genome Announc.">
        <title>Draft Genome Sequence of Sphingobium ummariense Strain RL-3, a Hexachlorocyclohexane-Degrading Bacterium.</title>
        <authorList>
            <person name="Kohli P."/>
            <person name="Dua A."/>
            <person name="Sangwan N."/>
            <person name="Oldach P."/>
            <person name="Khurana J.P."/>
            <person name="Lal R."/>
        </authorList>
    </citation>
    <scope>NUCLEOTIDE SEQUENCE [LARGE SCALE GENOMIC DNA]</scope>
    <source>
        <strain evidence="2 3">RL-3</strain>
    </source>
</reference>
<dbReference type="PANTHER" id="PTHR46401">
    <property type="entry name" value="GLYCOSYLTRANSFERASE WBBK-RELATED"/>
    <property type="match status" value="1"/>
</dbReference>
<comment type="caution">
    <text evidence="2">The sequence shown here is derived from an EMBL/GenBank/DDBJ whole genome shotgun (WGS) entry which is preliminary data.</text>
</comment>
<dbReference type="STRING" id="1346791.M529_14015"/>
<dbReference type="Gene3D" id="3.40.50.2000">
    <property type="entry name" value="Glycogen Phosphorylase B"/>
    <property type="match status" value="2"/>
</dbReference>
<proteinExistence type="predicted"/>
<accession>T0KDF9</accession>
<name>T0KDF9_9SPHN</name>